<evidence type="ECO:0000313" key="2">
    <source>
        <dbReference type="Proteomes" id="UP000322234"/>
    </source>
</evidence>
<proteinExistence type="predicted"/>
<name>A0A6B0RMD5_9CETA</name>
<reference evidence="1" key="1">
    <citation type="submission" date="2019-10" db="EMBL/GenBank/DDBJ databases">
        <title>The sequence and de novo assembly of the wild yak genome.</title>
        <authorList>
            <person name="Liu Y."/>
        </authorList>
    </citation>
    <scope>NUCLEOTIDE SEQUENCE [LARGE SCALE GENOMIC DNA]</scope>
    <source>
        <strain evidence="1">WY2019</strain>
    </source>
</reference>
<sequence>MTPPDALNILGAPPDALNILGVVYVLFCVYLQSPVKPLFTLLSESDVPCDRSVIVPCNEKCPNRHYSENRTSVKVSTQDYTVISVTLQEERSDIPVKAALK</sequence>
<dbReference type="Proteomes" id="UP000322234">
    <property type="component" value="Unassembled WGS sequence"/>
</dbReference>
<gene>
    <name evidence="1" type="ORF">E5288_WYG006740</name>
</gene>
<organism evidence="1 2">
    <name type="scientific">Bos mutus</name>
    <name type="common">wild yak</name>
    <dbReference type="NCBI Taxonomy" id="72004"/>
    <lineage>
        <taxon>Eukaryota</taxon>
        <taxon>Metazoa</taxon>
        <taxon>Chordata</taxon>
        <taxon>Craniata</taxon>
        <taxon>Vertebrata</taxon>
        <taxon>Euteleostomi</taxon>
        <taxon>Mammalia</taxon>
        <taxon>Eutheria</taxon>
        <taxon>Laurasiatheria</taxon>
        <taxon>Artiodactyla</taxon>
        <taxon>Ruminantia</taxon>
        <taxon>Pecora</taxon>
        <taxon>Bovidae</taxon>
        <taxon>Bovinae</taxon>
        <taxon>Bos</taxon>
    </lineage>
</organism>
<evidence type="ECO:0000313" key="1">
    <source>
        <dbReference type="EMBL" id="MXQ88483.1"/>
    </source>
</evidence>
<accession>A0A6B0RMD5</accession>
<keyword evidence="2" id="KW-1185">Reference proteome</keyword>
<dbReference type="AlphaFoldDB" id="A0A6B0RMD5"/>
<comment type="caution">
    <text evidence="1">The sequence shown here is derived from an EMBL/GenBank/DDBJ whole genome shotgun (WGS) entry which is preliminary data.</text>
</comment>
<protein>
    <submittedName>
        <fullName evidence="1">Uncharacterized protein</fullName>
    </submittedName>
</protein>
<dbReference type="EMBL" id="VBQZ03000046">
    <property type="protein sequence ID" value="MXQ88483.1"/>
    <property type="molecule type" value="Genomic_DNA"/>
</dbReference>